<keyword evidence="4" id="KW-1185">Reference proteome</keyword>
<feature type="domain" description="YdbS-like PH" evidence="2">
    <location>
        <begin position="60"/>
        <end position="138"/>
    </location>
</feature>
<feature type="transmembrane region" description="Helical" evidence="1">
    <location>
        <begin position="232"/>
        <end position="251"/>
    </location>
</feature>
<evidence type="ECO:0000259" key="2">
    <source>
        <dbReference type="Pfam" id="PF03703"/>
    </source>
</evidence>
<dbReference type="EMBL" id="QGTD01000003">
    <property type="protein sequence ID" value="PWU70199.1"/>
    <property type="molecule type" value="Genomic_DNA"/>
</dbReference>
<feature type="domain" description="YdbS-like PH" evidence="2">
    <location>
        <begin position="264"/>
        <end position="342"/>
    </location>
</feature>
<keyword evidence="1" id="KW-1133">Transmembrane helix</keyword>
<evidence type="ECO:0000313" key="3">
    <source>
        <dbReference type="EMBL" id="PWU70199.1"/>
    </source>
</evidence>
<feature type="transmembrane region" description="Helical" evidence="1">
    <location>
        <begin position="12"/>
        <end position="29"/>
    </location>
</feature>
<gene>
    <name evidence="3" type="ORF">DLJ74_01690</name>
</gene>
<comment type="caution">
    <text evidence="3">The sequence shown here is derived from an EMBL/GenBank/DDBJ whole genome shotgun (WGS) entry which is preliminary data.</text>
</comment>
<feature type="transmembrane region" description="Helical" evidence="1">
    <location>
        <begin position="394"/>
        <end position="414"/>
    </location>
</feature>
<reference evidence="3 4" key="1">
    <citation type="submission" date="2018-05" db="EMBL/GenBank/DDBJ databases">
        <title>Genomic analysis of Gracilibacillus dipsosauri DD1 reveals novel features of a salt-tolerant amylase.</title>
        <authorList>
            <person name="Deutch C.E."/>
            <person name="Yang S."/>
        </authorList>
    </citation>
    <scope>NUCLEOTIDE SEQUENCE [LARGE SCALE GENOMIC DNA]</scope>
    <source>
        <strain evidence="3 4">DD1</strain>
    </source>
</reference>
<dbReference type="PANTHER" id="PTHR34473">
    <property type="entry name" value="UPF0699 TRANSMEMBRANE PROTEIN YDBS"/>
    <property type="match status" value="1"/>
</dbReference>
<dbReference type="Proteomes" id="UP000245624">
    <property type="component" value="Unassembled WGS sequence"/>
</dbReference>
<name>A0A317L8R0_9BACI</name>
<sequence>MRYHPLTILYQIYQLIRNSIILALLLFVWKRGSDFWLFEYGRYIFVLSVLYQFLHIFFNWWTRKYEVKNQSFYLESGVWTKKNQTIPFSKVQNVRREKSFFHALLGLTSLTFETAMDGDDDSIVFEVLTKEQAAQLIDLVEVGEEKVEIAEEKVVEESSGVVKEMVDEDNELDNRTIHFQSSNKDLIKASFTSLSFLALIPILSGLYENLQPFLPDDEKVQGMLEKILNNQWFLLTVLILAVMISVVVGMLRTMIRYGKFEISSNDTHIFIQRGVLEETYFSIEKKKVQALEVKQTMLKRVFGLAEVKLISTAKTSDDGVEVDVNSLYPFLPIDKAMQLVSQILPSYTLSTREMQKLPKMSLWMRIIRPSWLWIGTFIGLYFFKPSLFGVEEAWWIIAILVFIWLNASSVLDYYHTSFGVDKDQFQFRNGGFSTRLFISKRSKIIELTVSRNWLQRKWGMGSISTTNRSTPVHVETIDDLPQAFIKQFHQWYYERQKYVQYDRNESKRLEIWQLLDVEK</sequence>
<feature type="transmembrane region" description="Helical" evidence="1">
    <location>
        <begin position="186"/>
        <end position="207"/>
    </location>
</feature>
<evidence type="ECO:0000313" key="4">
    <source>
        <dbReference type="Proteomes" id="UP000245624"/>
    </source>
</evidence>
<dbReference type="RefSeq" id="WP_109983079.1">
    <property type="nucleotide sequence ID" value="NZ_QGTD01000003.1"/>
</dbReference>
<proteinExistence type="predicted"/>
<dbReference type="InterPro" id="IPR005182">
    <property type="entry name" value="YdbS-like_PH"/>
</dbReference>
<dbReference type="Pfam" id="PF03703">
    <property type="entry name" value="bPH_2"/>
    <property type="match status" value="3"/>
</dbReference>
<accession>A0A317L8R0</accession>
<organism evidence="3 4">
    <name type="scientific">Gracilibacillus dipsosauri</name>
    <dbReference type="NCBI Taxonomy" id="178340"/>
    <lineage>
        <taxon>Bacteria</taxon>
        <taxon>Bacillati</taxon>
        <taxon>Bacillota</taxon>
        <taxon>Bacilli</taxon>
        <taxon>Bacillales</taxon>
        <taxon>Bacillaceae</taxon>
        <taxon>Gracilibacillus</taxon>
    </lineage>
</organism>
<keyword evidence="1" id="KW-0812">Transmembrane</keyword>
<dbReference type="InterPro" id="IPR014529">
    <property type="entry name" value="UCP026631"/>
</dbReference>
<keyword evidence="1" id="KW-0472">Membrane</keyword>
<feature type="transmembrane region" description="Helical" evidence="1">
    <location>
        <begin position="41"/>
        <end position="61"/>
    </location>
</feature>
<evidence type="ECO:0000256" key="1">
    <source>
        <dbReference type="SAM" id="Phobius"/>
    </source>
</evidence>
<protein>
    <recommendedName>
        <fullName evidence="2">YdbS-like PH domain-containing protein</fullName>
    </recommendedName>
</protein>
<dbReference type="PIRSF" id="PIRSF026631">
    <property type="entry name" value="UCP026631"/>
    <property type="match status" value="1"/>
</dbReference>
<dbReference type="PANTHER" id="PTHR34473:SF2">
    <property type="entry name" value="UPF0699 TRANSMEMBRANE PROTEIN YDBT"/>
    <property type="match status" value="1"/>
</dbReference>
<feature type="domain" description="YdbS-like PH" evidence="2">
    <location>
        <begin position="413"/>
        <end position="476"/>
    </location>
</feature>
<dbReference type="AlphaFoldDB" id="A0A317L8R0"/>
<feature type="transmembrane region" description="Helical" evidence="1">
    <location>
        <begin position="362"/>
        <end position="382"/>
    </location>
</feature>
<dbReference type="OrthoDB" id="2317554at2"/>